<evidence type="ECO:0000256" key="1">
    <source>
        <dbReference type="SAM" id="MobiDB-lite"/>
    </source>
</evidence>
<organism evidence="2 3">
    <name type="scientific">Xylaria arbuscula</name>
    <dbReference type="NCBI Taxonomy" id="114810"/>
    <lineage>
        <taxon>Eukaryota</taxon>
        <taxon>Fungi</taxon>
        <taxon>Dikarya</taxon>
        <taxon>Ascomycota</taxon>
        <taxon>Pezizomycotina</taxon>
        <taxon>Sordariomycetes</taxon>
        <taxon>Xylariomycetidae</taxon>
        <taxon>Xylariales</taxon>
        <taxon>Xylariaceae</taxon>
        <taxon>Xylaria</taxon>
    </lineage>
</organism>
<reference evidence="2" key="1">
    <citation type="submission" date="2022-07" db="EMBL/GenBank/DDBJ databases">
        <title>Genome Sequence of Xylaria arbuscula.</title>
        <authorList>
            <person name="Buettner E."/>
        </authorList>
    </citation>
    <scope>NUCLEOTIDE SEQUENCE</scope>
    <source>
        <strain evidence="2">VT107</strain>
    </source>
</reference>
<feature type="region of interest" description="Disordered" evidence="1">
    <location>
        <begin position="1"/>
        <end position="36"/>
    </location>
</feature>
<dbReference type="Proteomes" id="UP001148614">
    <property type="component" value="Unassembled WGS sequence"/>
</dbReference>
<evidence type="ECO:0000313" key="3">
    <source>
        <dbReference type="Proteomes" id="UP001148614"/>
    </source>
</evidence>
<proteinExistence type="predicted"/>
<evidence type="ECO:0000313" key="2">
    <source>
        <dbReference type="EMBL" id="KAJ3579811.1"/>
    </source>
</evidence>
<dbReference type="AlphaFoldDB" id="A0A9W8NMA0"/>
<dbReference type="EMBL" id="JANPWZ010000055">
    <property type="protein sequence ID" value="KAJ3579811.1"/>
    <property type="molecule type" value="Genomic_DNA"/>
</dbReference>
<sequence>MGESSMTEPWQGMAGYNWGGRGVGASRTSQKGGEENAVEQAVEITSMAGEHGTMVLRLRDISQIGALKGGK</sequence>
<keyword evidence="3" id="KW-1185">Reference proteome</keyword>
<protein>
    <submittedName>
        <fullName evidence="2">Uncharacterized protein</fullName>
    </submittedName>
</protein>
<accession>A0A9W8NMA0</accession>
<name>A0A9W8NMA0_9PEZI</name>
<gene>
    <name evidence="2" type="ORF">NPX13_g750</name>
</gene>
<comment type="caution">
    <text evidence="2">The sequence shown here is derived from an EMBL/GenBank/DDBJ whole genome shotgun (WGS) entry which is preliminary data.</text>
</comment>